<evidence type="ECO:0000256" key="3">
    <source>
        <dbReference type="ARBA" id="ARBA00022676"/>
    </source>
</evidence>
<name>A0A7W3JTX8_9MICO</name>
<evidence type="ECO:0000256" key="2">
    <source>
        <dbReference type="ARBA" id="ARBA00006739"/>
    </source>
</evidence>
<comment type="pathway">
    <text evidence="1">Cell wall biogenesis; cell wall polysaccharide biosynthesis.</text>
</comment>
<evidence type="ECO:0000256" key="5">
    <source>
        <dbReference type="SAM" id="MobiDB-lite"/>
    </source>
</evidence>
<feature type="transmembrane region" description="Helical" evidence="6">
    <location>
        <begin position="251"/>
        <end position="272"/>
    </location>
</feature>
<feature type="transmembrane region" description="Helical" evidence="6">
    <location>
        <begin position="492"/>
        <end position="508"/>
    </location>
</feature>
<feature type="transmembrane region" description="Helical" evidence="6">
    <location>
        <begin position="440"/>
        <end position="459"/>
    </location>
</feature>
<gene>
    <name evidence="7" type="ORF">FB555_001297</name>
</gene>
<sequence>MNPRVTAIIVAQQGGEHLARTLEALRLQTRRPDIVLAVDNSVKGAAKPQLLAFGPAQIISLSDKITFGEAVELAARVIPVASSPDDFLWLLAQDSAPSADALASLLGALEVSPSVGIAGPKQMDWASPDHIREFGLTLTRGGRTVSLVTDELDQGQHDNLSDVMAVGANGMLMRQSLWHELGGFDSHLRDVDDALDFCVRARLAGHRIIVVPSARVLTAGDGVIGLPEAVTVRARKRIARLRRSAELYRRLVYVPGGTVFWHWLGLLPSAIIRSLGQLLAKNPGAVGGEFRAAAAAGFSGGAVGRARRSLKVSRRAQWSSIAALRMSPAEVRRRRILARETAHIIVHGEKRPVHFFATGGGWSVLALAAVSIAAFSPLLGAANLAGGALLPLGASPLDLWQQVGYGWRDNALGVIGAADPFAGVVAVLGSITWWQPSFSLVLLWFAALPVAGLGAWFLASRMTERAGIRAFVAIAYGLSPTLIIALLDGRPAAVLVHLFLPWLFFAGIRSARSWSSSATTALLFAAVIACAPSLAPALLAVWLGSVILTGRYVARYLAIPLPAAVLFAPLFVTQLLAGNLLGLLSDPGAVVGYAVAPSWQVALGFPTAGLGGWFEATAALPWAAPAASLLVLILVGVVAALAIAGLFSAHPIRAQIALGISLLGLITAVMASGFEVAFAGGEVVPLWAGAGLSLLWLGLVVAAATGMSVLRKFSVYPAVVGIVAVSLLAFPLLVTMNMGAAAVFAGNGKVLPAYVVAQAQLDPGVGTLVLTPQPGGGLGAILARGTGPTLDGISTLVTTRISFSTEDQRLANLVGNLSSNSGQDSVAQLTDLGIGFIVLTAPQTASGTPASSAAQSASNRVKTALDSNPDIDTVGVTDTGLLWRFAGGIGTAPGAQMPHSATEPLLFLIVGGQALVIVLTLLLAIPTGAPRGDIRPKRELVTSGIGSGRARESDSAKTSDDIPVGASDPLAGENDDEQN</sequence>
<keyword evidence="3" id="KW-0328">Glycosyltransferase</keyword>
<reference evidence="7 8" key="1">
    <citation type="submission" date="2020-07" db="EMBL/GenBank/DDBJ databases">
        <title>Sequencing the genomes of 1000 actinobacteria strains.</title>
        <authorList>
            <person name="Klenk H.-P."/>
        </authorList>
    </citation>
    <scope>NUCLEOTIDE SEQUENCE [LARGE SCALE GENOMIC DNA]</scope>
    <source>
        <strain evidence="7 8">DSM 23737</strain>
    </source>
</reference>
<accession>A0A7W3JTX8</accession>
<dbReference type="RefSeq" id="WP_182484637.1">
    <property type="nucleotide sequence ID" value="NZ_JACGWU010000003.1"/>
</dbReference>
<feature type="transmembrane region" description="Helical" evidence="6">
    <location>
        <begin position="466"/>
        <end position="486"/>
    </location>
</feature>
<keyword evidence="4 7" id="KW-0808">Transferase</keyword>
<feature type="transmembrane region" description="Helical" evidence="6">
    <location>
        <begin position="353"/>
        <end position="375"/>
    </location>
</feature>
<feature type="transmembrane region" description="Helical" evidence="6">
    <location>
        <begin position="656"/>
        <end position="678"/>
    </location>
</feature>
<feature type="transmembrane region" description="Helical" evidence="6">
    <location>
        <begin position="412"/>
        <end position="434"/>
    </location>
</feature>
<protein>
    <submittedName>
        <fullName evidence="7">GT2 family glycosyltransferase</fullName>
    </submittedName>
</protein>
<feature type="transmembrane region" description="Helical" evidence="6">
    <location>
        <begin position="905"/>
        <end position="925"/>
    </location>
</feature>
<dbReference type="Pfam" id="PF13641">
    <property type="entry name" value="Glyco_tranf_2_3"/>
    <property type="match status" value="1"/>
</dbReference>
<comment type="similarity">
    <text evidence="2">Belongs to the glycosyltransferase 2 family.</text>
</comment>
<feature type="transmembrane region" description="Helical" evidence="6">
    <location>
        <begin position="715"/>
        <end position="734"/>
    </location>
</feature>
<feature type="transmembrane region" description="Helical" evidence="6">
    <location>
        <begin position="520"/>
        <end position="544"/>
    </location>
</feature>
<feature type="compositionally biased region" description="Basic and acidic residues" evidence="5">
    <location>
        <begin position="949"/>
        <end position="960"/>
    </location>
</feature>
<feature type="transmembrane region" description="Helical" evidence="6">
    <location>
        <begin position="626"/>
        <end position="649"/>
    </location>
</feature>
<comment type="caution">
    <text evidence="7">The sequence shown here is derived from an EMBL/GenBank/DDBJ whole genome shotgun (WGS) entry which is preliminary data.</text>
</comment>
<feature type="transmembrane region" description="Helical" evidence="6">
    <location>
        <begin position="556"/>
        <end position="578"/>
    </location>
</feature>
<evidence type="ECO:0000313" key="8">
    <source>
        <dbReference type="Proteomes" id="UP000524237"/>
    </source>
</evidence>
<proteinExistence type="inferred from homology"/>
<dbReference type="PANTHER" id="PTHR43179">
    <property type="entry name" value="RHAMNOSYLTRANSFERASE WBBL"/>
    <property type="match status" value="1"/>
</dbReference>
<organism evidence="7 8">
    <name type="scientific">Alpinimonas psychrophila</name>
    <dbReference type="NCBI Taxonomy" id="748908"/>
    <lineage>
        <taxon>Bacteria</taxon>
        <taxon>Bacillati</taxon>
        <taxon>Actinomycetota</taxon>
        <taxon>Actinomycetes</taxon>
        <taxon>Micrococcales</taxon>
        <taxon>Microbacteriaceae</taxon>
        <taxon>Alpinimonas</taxon>
    </lineage>
</organism>
<keyword evidence="6" id="KW-0472">Membrane</keyword>
<dbReference type="Proteomes" id="UP000524237">
    <property type="component" value="Unassembled WGS sequence"/>
</dbReference>
<dbReference type="PANTHER" id="PTHR43179:SF12">
    <property type="entry name" value="GALACTOFURANOSYLTRANSFERASE GLFT2"/>
    <property type="match status" value="1"/>
</dbReference>
<dbReference type="Gene3D" id="3.90.550.10">
    <property type="entry name" value="Spore Coat Polysaccharide Biosynthesis Protein SpsA, Chain A"/>
    <property type="match status" value="1"/>
</dbReference>
<evidence type="ECO:0000313" key="7">
    <source>
        <dbReference type="EMBL" id="MBA8829194.1"/>
    </source>
</evidence>
<dbReference type="EMBL" id="JACGWU010000003">
    <property type="protein sequence ID" value="MBA8829194.1"/>
    <property type="molecule type" value="Genomic_DNA"/>
</dbReference>
<dbReference type="AlphaFoldDB" id="A0A7W3JTX8"/>
<feature type="transmembrane region" description="Helical" evidence="6">
    <location>
        <begin position="381"/>
        <end position="400"/>
    </location>
</feature>
<evidence type="ECO:0000256" key="1">
    <source>
        <dbReference type="ARBA" id="ARBA00004776"/>
    </source>
</evidence>
<evidence type="ECO:0000256" key="4">
    <source>
        <dbReference type="ARBA" id="ARBA00022679"/>
    </source>
</evidence>
<keyword evidence="8" id="KW-1185">Reference proteome</keyword>
<dbReference type="GO" id="GO:0016757">
    <property type="term" value="F:glycosyltransferase activity"/>
    <property type="evidence" value="ECO:0007669"/>
    <property type="project" value="UniProtKB-KW"/>
</dbReference>
<feature type="region of interest" description="Disordered" evidence="5">
    <location>
        <begin position="933"/>
        <end position="979"/>
    </location>
</feature>
<dbReference type="InterPro" id="IPR029044">
    <property type="entry name" value="Nucleotide-diphossugar_trans"/>
</dbReference>
<keyword evidence="6" id="KW-1133">Transmembrane helix</keyword>
<feature type="transmembrane region" description="Helical" evidence="6">
    <location>
        <begin position="684"/>
        <end position="703"/>
    </location>
</feature>
<evidence type="ECO:0000256" key="6">
    <source>
        <dbReference type="SAM" id="Phobius"/>
    </source>
</evidence>
<dbReference type="SUPFAM" id="SSF53448">
    <property type="entry name" value="Nucleotide-diphospho-sugar transferases"/>
    <property type="match status" value="1"/>
</dbReference>
<keyword evidence="6" id="KW-0812">Transmembrane</keyword>
<feature type="transmembrane region" description="Helical" evidence="6">
    <location>
        <begin position="590"/>
        <end position="614"/>
    </location>
</feature>